<feature type="transmembrane region" description="Helical" evidence="5">
    <location>
        <begin position="149"/>
        <end position="171"/>
    </location>
</feature>
<feature type="transmembrane region" description="Helical" evidence="5">
    <location>
        <begin position="125"/>
        <end position="142"/>
    </location>
</feature>
<gene>
    <name evidence="7" type="ORF">FYJ27_02020</name>
</gene>
<evidence type="ECO:0000259" key="6">
    <source>
        <dbReference type="Pfam" id="PF04932"/>
    </source>
</evidence>
<feature type="transmembrane region" description="Helical" evidence="5">
    <location>
        <begin position="203"/>
        <end position="221"/>
    </location>
</feature>
<evidence type="ECO:0000256" key="5">
    <source>
        <dbReference type="SAM" id="Phobius"/>
    </source>
</evidence>
<dbReference type="GO" id="GO:0016020">
    <property type="term" value="C:membrane"/>
    <property type="evidence" value="ECO:0007669"/>
    <property type="project" value="UniProtKB-SubCell"/>
</dbReference>
<protein>
    <submittedName>
        <fullName evidence="7">Polymerase</fullName>
    </submittedName>
</protein>
<accession>A0A844FEV3</accession>
<feature type="transmembrane region" description="Helical" evidence="5">
    <location>
        <begin position="228"/>
        <end position="243"/>
    </location>
</feature>
<name>A0A844FEV3_9FIRM</name>
<feature type="domain" description="O-antigen ligase-related" evidence="6">
    <location>
        <begin position="233"/>
        <end position="368"/>
    </location>
</feature>
<feature type="transmembrane region" description="Helical" evidence="5">
    <location>
        <begin position="12"/>
        <end position="28"/>
    </location>
</feature>
<comment type="caution">
    <text evidence="7">The sequence shown here is derived from an EMBL/GenBank/DDBJ whole genome shotgun (WGS) entry which is preliminary data.</text>
</comment>
<evidence type="ECO:0000313" key="8">
    <source>
        <dbReference type="Proteomes" id="UP000462760"/>
    </source>
</evidence>
<keyword evidence="2 5" id="KW-0812">Transmembrane</keyword>
<evidence type="ECO:0000256" key="4">
    <source>
        <dbReference type="ARBA" id="ARBA00023136"/>
    </source>
</evidence>
<dbReference type="InterPro" id="IPR007016">
    <property type="entry name" value="O-antigen_ligase-rel_domated"/>
</dbReference>
<feature type="transmembrane region" description="Helical" evidence="5">
    <location>
        <begin position="66"/>
        <end position="85"/>
    </location>
</feature>
<feature type="transmembrane region" description="Helical" evidence="5">
    <location>
        <begin position="35"/>
        <end position="60"/>
    </location>
</feature>
<evidence type="ECO:0000256" key="3">
    <source>
        <dbReference type="ARBA" id="ARBA00022989"/>
    </source>
</evidence>
<keyword evidence="3 5" id="KW-1133">Transmembrane helix</keyword>
<comment type="subcellular location">
    <subcellularLocation>
        <location evidence="1">Membrane</location>
        <topology evidence="1">Multi-pass membrane protein</topology>
    </subcellularLocation>
</comment>
<organism evidence="7 8">
    <name type="scientific">Anaerosalibacter bizertensis</name>
    <dbReference type="NCBI Taxonomy" id="932217"/>
    <lineage>
        <taxon>Bacteria</taxon>
        <taxon>Bacillati</taxon>
        <taxon>Bacillota</taxon>
        <taxon>Tissierellia</taxon>
        <taxon>Tissierellales</taxon>
        <taxon>Sporanaerobacteraceae</taxon>
        <taxon>Anaerosalibacter</taxon>
    </lineage>
</organism>
<keyword evidence="4 5" id="KW-0472">Membrane</keyword>
<dbReference type="EMBL" id="VULR01000002">
    <property type="protein sequence ID" value="MSS42515.1"/>
    <property type="molecule type" value="Genomic_DNA"/>
</dbReference>
<feature type="transmembrane region" description="Helical" evidence="5">
    <location>
        <begin position="249"/>
        <end position="264"/>
    </location>
</feature>
<feature type="transmembrane region" description="Helical" evidence="5">
    <location>
        <begin position="269"/>
        <end position="288"/>
    </location>
</feature>
<feature type="transmembrane region" description="Helical" evidence="5">
    <location>
        <begin position="389"/>
        <end position="409"/>
    </location>
</feature>
<dbReference type="AlphaFoldDB" id="A0A844FEV3"/>
<dbReference type="InterPro" id="IPR051533">
    <property type="entry name" value="WaaL-like"/>
</dbReference>
<sequence>MVVESFKRKEFILPIIMGICLGFLYFKLPLSIFAFIFLGFIIIVATLYSIKIGICLSVFLMPYLPFTVDLLFMLFIFFAYIYKGIFRKIDPFTKETIDIPIVLFVIAIIISTITSIDPKGSLRDLVFQLVSISFVFVIINNIKSKKDLNILLTILIITATISSLYGIYQYITGLKMTDRWVDEAGNPGIVTRVFSVFDNPNVLAEYLIMTIPISISLLWNSKKGYKKIIFLFTTIILVTGLGLTYSRGGWLGFAFGIFIFILLTEKRLLFILLPLGLLALPFLPATILNRMLSIKDIADSSTSSRFGIWLTSINIIKDNWIAGVGLGSNPFRNAYRHYARSSFVYYHAHNTYLQTAVEMGIAGLIVLFMLIFVIYKYPIKNLIKGKDKWVKIVTAGILSGLSAVFIHSFFDSIFFMPKTIITFWTLISFLLVLLRISNSSNEII</sequence>
<proteinExistence type="predicted"/>
<dbReference type="Proteomes" id="UP000462760">
    <property type="component" value="Unassembled WGS sequence"/>
</dbReference>
<reference evidence="7 8" key="1">
    <citation type="submission" date="2019-08" db="EMBL/GenBank/DDBJ databases">
        <title>In-depth cultivation of the pig gut microbiome towards novel bacterial diversity and tailored functional studies.</title>
        <authorList>
            <person name="Wylensek D."/>
            <person name="Hitch T.C.A."/>
            <person name="Clavel T."/>
        </authorList>
    </citation>
    <scope>NUCLEOTIDE SEQUENCE [LARGE SCALE GENOMIC DNA]</scope>
    <source>
        <strain evidence="7 8">Med78-601-WT-4W-RMD-3</strain>
    </source>
</reference>
<feature type="transmembrane region" description="Helical" evidence="5">
    <location>
        <begin position="97"/>
        <end position="113"/>
    </location>
</feature>
<dbReference type="PANTHER" id="PTHR37422">
    <property type="entry name" value="TEICHURONIC ACID BIOSYNTHESIS PROTEIN TUAE"/>
    <property type="match status" value="1"/>
</dbReference>
<evidence type="ECO:0000313" key="7">
    <source>
        <dbReference type="EMBL" id="MSS42515.1"/>
    </source>
</evidence>
<feature type="transmembrane region" description="Helical" evidence="5">
    <location>
        <begin position="359"/>
        <end position="377"/>
    </location>
</feature>
<evidence type="ECO:0000256" key="2">
    <source>
        <dbReference type="ARBA" id="ARBA00022692"/>
    </source>
</evidence>
<dbReference type="Pfam" id="PF04932">
    <property type="entry name" value="Wzy_C"/>
    <property type="match status" value="1"/>
</dbReference>
<dbReference type="PANTHER" id="PTHR37422:SF17">
    <property type="entry name" value="O-ANTIGEN LIGASE"/>
    <property type="match status" value="1"/>
</dbReference>
<feature type="transmembrane region" description="Helical" evidence="5">
    <location>
        <begin position="415"/>
        <end position="434"/>
    </location>
</feature>
<evidence type="ECO:0000256" key="1">
    <source>
        <dbReference type="ARBA" id="ARBA00004141"/>
    </source>
</evidence>